<evidence type="ECO:0000256" key="2">
    <source>
        <dbReference type="ARBA" id="ARBA00010211"/>
    </source>
</evidence>
<dbReference type="GO" id="GO:0044281">
    <property type="term" value="P:small molecule metabolic process"/>
    <property type="evidence" value="ECO:0007669"/>
    <property type="project" value="UniProtKB-ARBA"/>
</dbReference>
<dbReference type="GO" id="GO:0046872">
    <property type="term" value="F:metal ion binding"/>
    <property type="evidence" value="ECO:0007669"/>
    <property type="project" value="UniProtKB-KW"/>
</dbReference>
<protein>
    <submittedName>
        <fullName evidence="6">5-oxopent-3-ene-1,2,5-tricarboxylate decarboxylase</fullName>
    </submittedName>
</protein>
<accession>A0A158DXX0</accession>
<keyword evidence="3" id="KW-0479">Metal-binding</keyword>
<sequence length="275" mass="29973">MKIVRFEQAAHQRWGVLDDAWITSIDGADTFEQALARAQGADGGRVPLSAVSLLSPVQSDAKIICAGLNYRAHLLEMKRTFPEHPSIFVRFADSLVGHDAPVVRPFNSDCFDYEAELAVVIGKPARHVSVDDALDYVAGYTCMAENSVRDFQQHNTQATPGKNFEHSGALGPWIVTADEIPDPGRLVLIGRLNGQEVQRSGTDDLIFSVPQLIAYLSSFTTLNAGDVIGTGTPEGVGMTRKPPRYLREGDVFEVDVSGIGTLANTVANERRRHVE</sequence>
<dbReference type="SUPFAM" id="SSF56529">
    <property type="entry name" value="FAH"/>
    <property type="match status" value="1"/>
</dbReference>
<comment type="cofactor">
    <cofactor evidence="1">
        <name>Mg(2+)</name>
        <dbReference type="ChEBI" id="CHEBI:18420"/>
    </cofactor>
</comment>
<dbReference type="AlphaFoldDB" id="A0A158DXX0"/>
<keyword evidence="7" id="KW-1185">Reference proteome</keyword>
<dbReference type="PANTHER" id="PTHR42796">
    <property type="entry name" value="FUMARYLACETOACETATE HYDROLASE DOMAIN-CONTAINING PROTEIN 2A-RELATED"/>
    <property type="match status" value="1"/>
</dbReference>
<feature type="domain" description="Rv2993c-like N-terminal" evidence="5">
    <location>
        <begin position="1"/>
        <end position="56"/>
    </location>
</feature>
<evidence type="ECO:0000256" key="1">
    <source>
        <dbReference type="ARBA" id="ARBA00001946"/>
    </source>
</evidence>
<gene>
    <name evidence="6" type="ORF">AWB76_07637</name>
</gene>
<dbReference type="RefSeq" id="WP_061165131.1">
    <property type="nucleotide sequence ID" value="NZ_FCOI02000060.1"/>
</dbReference>
<dbReference type="Pfam" id="PF01557">
    <property type="entry name" value="FAA_hydrolase"/>
    <property type="match status" value="1"/>
</dbReference>
<dbReference type="Gene3D" id="3.90.850.10">
    <property type="entry name" value="Fumarylacetoacetase-like, C-terminal domain"/>
    <property type="match status" value="1"/>
</dbReference>
<dbReference type="Proteomes" id="UP000054624">
    <property type="component" value="Unassembled WGS sequence"/>
</dbReference>
<evidence type="ECO:0000313" key="7">
    <source>
        <dbReference type="Proteomes" id="UP000054624"/>
    </source>
</evidence>
<dbReference type="InterPro" id="IPR036663">
    <property type="entry name" value="Fumarylacetoacetase_C_sf"/>
</dbReference>
<evidence type="ECO:0000259" key="5">
    <source>
        <dbReference type="Pfam" id="PF10370"/>
    </source>
</evidence>
<feature type="domain" description="Fumarylacetoacetase-like C-terminal" evidence="4">
    <location>
        <begin position="62"/>
        <end position="266"/>
    </location>
</feature>
<proteinExistence type="inferred from homology"/>
<dbReference type="InterPro" id="IPR051121">
    <property type="entry name" value="FAH"/>
</dbReference>
<dbReference type="STRING" id="1777137.AWB76_07637"/>
<dbReference type="InterPro" id="IPR018833">
    <property type="entry name" value="Rv2993c-like_N"/>
</dbReference>
<dbReference type="GO" id="GO:0003824">
    <property type="term" value="F:catalytic activity"/>
    <property type="evidence" value="ECO:0007669"/>
    <property type="project" value="InterPro"/>
</dbReference>
<dbReference type="EMBL" id="FCOI02000060">
    <property type="protein sequence ID" value="SAK99036.1"/>
    <property type="molecule type" value="Genomic_DNA"/>
</dbReference>
<evidence type="ECO:0000259" key="4">
    <source>
        <dbReference type="Pfam" id="PF01557"/>
    </source>
</evidence>
<dbReference type="Pfam" id="PF10370">
    <property type="entry name" value="Rv2993c-like_N"/>
    <property type="match status" value="1"/>
</dbReference>
<organism evidence="6 7">
    <name type="scientific">Caballeronia temeraria</name>
    <dbReference type="NCBI Taxonomy" id="1777137"/>
    <lineage>
        <taxon>Bacteria</taxon>
        <taxon>Pseudomonadati</taxon>
        <taxon>Pseudomonadota</taxon>
        <taxon>Betaproteobacteria</taxon>
        <taxon>Burkholderiales</taxon>
        <taxon>Burkholderiaceae</taxon>
        <taxon>Caballeronia</taxon>
    </lineage>
</organism>
<comment type="similarity">
    <text evidence="2">Belongs to the FAH family.</text>
</comment>
<dbReference type="PANTHER" id="PTHR42796:SF4">
    <property type="entry name" value="FUMARYLACETOACETATE HYDROLASE DOMAIN-CONTAINING PROTEIN 2A"/>
    <property type="match status" value="1"/>
</dbReference>
<dbReference type="FunFam" id="3.90.850.10:FF:000008">
    <property type="entry name" value="FAA hydrolase family protein"/>
    <property type="match status" value="1"/>
</dbReference>
<dbReference type="InterPro" id="IPR011234">
    <property type="entry name" value="Fumarylacetoacetase-like_C"/>
</dbReference>
<reference evidence="7" key="1">
    <citation type="submission" date="2016-01" db="EMBL/GenBank/DDBJ databases">
        <authorList>
            <person name="Peeters Charlotte."/>
        </authorList>
    </citation>
    <scope>NUCLEOTIDE SEQUENCE [LARGE SCALE GENOMIC DNA]</scope>
</reference>
<dbReference type="OrthoDB" id="9805307at2"/>
<evidence type="ECO:0000313" key="6">
    <source>
        <dbReference type="EMBL" id="SAK99036.1"/>
    </source>
</evidence>
<evidence type="ECO:0000256" key="3">
    <source>
        <dbReference type="ARBA" id="ARBA00022723"/>
    </source>
</evidence>
<name>A0A158DXX0_9BURK</name>